<evidence type="ECO:0000259" key="1">
    <source>
        <dbReference type="Pfam" id="PF03354"/>
    </source>
</evidence>
<reference evidence="2" key="1">
    <citation type="journal article" date="2015" name="Nature">
        <title>Complex archaea that bridge the gap between prokaryotes and eukaryotes.</title>
        <authorList>
            <person name="Spang A."/>
            <person name="Saw J.H."/>
            <person name="Jorgensen S.L."/>
            <person name="Zaremba-Niedzwiedzka K."/>
            <person name="Martijn J."/>
            <person name="Lind A.E."/>
            <person name="van Eijk R."/>
            <person name="Schleper C."/>
            <person name="Guy L."/>
            <person name="Ettema T.J."/>
        </authorList>
    </citation>
    <scope>NUCLEOTIDE SEQUENCE</scope>
</reference>
<dbReference type="AlphaFoldDB" id="A0A0F9EY70"/>
<feature type="domain" description="Terminase large subunit-like ATPase" evidence="1">
    <location>
        <begin position="80"/>
        <end position="226"/>
    </location>
</feature>
<dbReference type="PANTHER" id="PTHR41287:SF1">
    <property type="entry name" value="PROTEIN YMFN"/>
    <property type="match status" value="1"/>
</dbReference>
<dbReference type="Gene3D" id="3.40.50.300">
    <property type="entry name" value="P-loop containing nucleotide triphosphate hydrolases"/>
    <property type="match status" value="1"/>
</dbReference>
<protein>
    <recommendedName>
        <fullName evidence="1">Terminase large subunit-like ATPase domain-containing protein</fullName>
    </recommendedName>
</protein>
<name>A0A0F9EY70_9ZZZZ</name>
<sequence length="372" mass="41546">MTPTAKANRYVRNVLSGKVDACKWVKLACERWQNDHKRAEEGWLYQYNAKKADKFCLFVEKMPHIKGKWAKNKEKIRLEDWQCFIYCNVFGWYSVKTGERRFRVVYTEVPRKNAKSTMSAPVAMNLGFMDNEPGAEVYTTATKREQARIVFNIARRMAQREAGWRKKFNVEVGKHAIFNDLTDSKMEPLSADYSSLDGLNIYAAVVDELHAHKNRELFEVIETGTGATQLTNDIPSLGIMQFDLSTDEYVAFYDVDNATDGTAHTCQIGRGLFGSSAQTGTDGAAVRILGNITVALNKGANSINSTGSASPGLSKNSSEDIIVFTGWDCRVVQHNTPIDIGQGVVEQTFLIKPAHLAPWSMDAIEKGYLATS</sequence>
<evidence type="ECO:0000313" key="2">
    <source>
        <dbReference type="EMBL" id="KKL49950.1"/>
    </source>
</evidence>
<dbReference type="EMBL" id="LAZR01032775">
    <property type="protein sequence ID" value="KKL49950.1"/>
    <property type="molecule type" value="Genomic_DNA"/>
</dbReference>
<dbReference type="PANTHER" id="PTHR41287">
    <property type="match status" value="1"/>
</dbReference>
<accession>A0A0F9EY70</accession>
<organism evidence="2">
    <name type="scientific">marine sediment metagenome</name>
    <dbReference type="NCBI Taxonomy" id="412755"/>
    <lineage>
        <taxon>unclassified sequences</taxon>
        <taxon>metagenomes</taxon>
        <taxon>ecological metagenomes</taxon>
    </lineage>
</organism>
<proteinExistence type="predicted"/>
<dbReference type="InterPro" id="IPR046461">
    <property type="entry name" value="TerL_ATPase"/>
</dbReference>
<dbReference type="InterPro" id="IPR027417">
    <property type="entry name" value="P-loop_NTPase"/>
</dbReference>
<dbReference type="Pfam" id="PF03354">
    <property type="entry name" value="TerL_ATPase"/>
    <property type="match status" value="1"/>
</dbReference>
<gene>
    <name evidence="2" type="ORF">LCGC14_2310390</name>
</gene>
<dbReference type="InterPro" id="IPR005021">
    <property type="entry name" value="Terminase_largesu-like"/>
</dbReference>
<comment type="caution">
    <text evidence="2">The sequence shown here is derived from an EMBL/GenBank/DDBJ whole genome shotgun (WGS) entry which is preliminary data.</text>
</comment>